<gene>
    <name evidence="18" type="ORF">C7378_0521</name>
</gene>
<dbReference type="GO" id="GO:0006811">
    <property type="term" value="P:monoatomic ion transport"/>
    <property type="evidence" value="ECO:0007669"/>
    <property type="project" value="UniProtKB-KW"/>
</dbReference>
<dbReference type="PANTHER" id="PTHR33619:SF3">
    <property type="entry name" value="POLYSACCHARIDE EXPORT PROTEIN GFCE-RELATED"/>
    <property type="match status" value="1"/>
</dbReference>
<dbReference type="InterPro" id="IPR054765">
    <property type="entry name" value="SLBB_dom"/>
</dbReference>
<evidence type="ECO:0000256" key="13">
    <source>
        <dbReference type="ARBA" id="ARBA00023237"/>
    </source>
</evidence>
<evidence type="ECO:0000256" key="1">
    <source>
        <dbReference type="ARBA" id="ARBA00004571"/>
    </source>
</evidence>
<dbReference type="OrthoDB" id="193635at2"/>
<dbReference type="Proteomes" id="UP000295210">
    <property type="component" value="Unassembled WGS sequence"/>
</dbReference>
<comment type="caution">
    <text evidence="18">The sequence shown here is derived from an EMBL/GenBank/DDBJ whole genome shotgun (WGS) entry which is preliminary data.</text>
</comment>
<evidence type="ECO:0000259" key="17">
    <source>
        <dbReference type="Pfam" id="PF22461"/>
    </source>
</evidence>
<evidence type="ECO:0000313" key="19">
    <source>
        <dbReference type="Proteomes" id="UP000295210"/>
    </source>
</evidence>
<feature type="chain" id="PRO_5020916280" evidence="15">
    <location>
        <begin position="29"/>
        <end position="220"/>
    </location>
</feature>
<organism evidence="18 19">
    <name type="scientific">Acidipila rosea</name>
    <dbReference type="NCBI Taxonomy" id="768535"/>
    <lineage>
        <taxon>Bacteria</taxon>
        <taxon>Pseudomonadati</taxon>
        <taxon>Acidobacteriota</taxon>
        <taxon>Terriglobia</taxon>
        <taxon>Terriglobales</taxon>
        <taxon>Acidobacteriaceae</taxon>
        <taxon>Acidipila</taxon>
    </lineage>
</organism>
<evidence type="ECO:0000256" key="8">
    <source>
        <dbReference type="ARBA" id="ARBA00023047"/>
    </source>
</evidence>
<proteinExistence type="inferred from homology"/>
<evidence type="ECO:0000256" key="10">
    <source>
        <dbReference type="ARBA" id="ARBA00023114"/>
    </source>
</evidence>
<accession>A0A4R1LCZ2</accession>
<keyword evidence="8" id="KW-0625">Polysaccharide transport</keyword>
<keyword evidence="9" id="KW-0406">Ion transport</keyword>
<evidence type="ECO:0000313" key="18">
    <source>
        <dbReference type="EMBL" id="TCK75537.1"/>
    </source>
</evidence>
<dbReference type="Gene3D" id="3.30.1950.10">
    <property type="entry name" value="wza like domain"/>
    <property type="match status" value="1"/>
</dbReference>
<evidence type="ECO:0000256" key="7">
    <source>
        <dbReference type="ARBA" id="ARBA00022729"/>
    </source>
</evidence>
<evidence type="ECO:0000256" key="15">
    <source>
        <dbReference type="SAM" id="SignalP"/>
    </source>
</evidence>
<evidence type="ECO:0000259" key="16">
    <source>
        <dbReference type="Pfam" id="PF02563"/>
    </source>
</evidence>
<dbReference type="GO" id="GO:0015159">
    <property type="term" value="F:polysaccharide transmembrane transporter activity"/>
    <property type="evidence" value="ECO:0007669"/>
    <property type="project" value="InterPro"/>
</dbReference>
<dbReference type="GO" id="GO:0046930">
    <property type="term" value="C:pore complex"/>
    <property type="evidence" value="ECO:0007669"/>
    <property type="project" value="UniProtKB-KW"/>
</dbReference>
<evidence type="ECO:0000256" key="4">
    <source>
        <dbReference type="ARBA" id="ARBA00022452"/>
    </source>
</evidence>
<evidence type="ECO:0000256" key="14">
    <source>
        <dbReference type="ARBA" id="ARBA00023288"/>
    </source>
</evidence>
<evidence type="ECO:0000256" key="12">
    <source>
        <dbReference type="ARBA" id="ARBA00023139"/>
    </source>
</evidence>
<evidence type="ECO:0000256" key="6">
    <source>
        <dbReference type="ARBA" id="ARBA00022692"/>
    </source>
</evidence>
<keyword evidence="13" id="KW-0998">Cell outer membrane</keyword>
<dbReference type="GO" id="GO:0009279">
    <property type="term" value="C:cell outer membrane"/>
    <property type="evidence" value="ECO:0007669"/>
    <property type="project" value="UniProtKB-SubCell"/>
</dbReference>
<keyword evidence="11" id="KW-0472">Membrane</keyword>
<keyword evidence="4" id="KW-1134">Transmembrane beta strand</keyword>
<evidence type="ECO:0000256" key="3">
    <source>
        <dbReference type="ARBA" id="ARBA00022448"/>
    </source>
</evidence>
<evidence type="ECO:0000256" key="5">
    <source>
        <dbReference type="ARBA" id="ARBA00022597"/>
    </source>
</evidence>
<dbReference type="AlphaFoldDB" id="A0A4R1LCZ2"/>
<name>A0A4R1LCZ2_9BACT</name>
<feature type="signal peptide" evidence="15">
    <location>
        <begin position="1"/>
        <end position="28"/>
    </location>
</feature>
<comment type="similarity">
    <text evidence="2">Belongs to the BexD/CtrA/VexA family.</text>
</comment>
<keyword evidence="12" id="KW-0564">Palmitate</keyword>
<keyword evidence="14" id="KW-0449">Lipoprotein</keyword>
<keyword evidence="5" id="KW-0762">Sugar transport</keyword>
<dbReference type="Pfam" id="PF02563">
    <property type="entry name" value="Poly_export"/>
    <property type="match status" value="1"/>
</dbReference>
<dbReference type="InterPro" id="IPR049712">
    <property type="entry name" value="Poly_export"/>
</dbReference>
<dbReference type="PANTHER" id="PTHR33619">
    <property type="entry name" value="POLYSACCHARIDE EXPORT PROTEIN GFCE-RELATED"/>
    <property type="match status" value="1"/>
</dbReference>
<keyword evidence="6" id="KW-0812">Transmembrane</keyword>
<keyword evidence="19" id="KW-1185">Reference proteome</keyword>
<protein>
    <submittedName>
        <fullName evidence="18">Polysaccharide export outer membrane protein</fullName>
    </submittedName>
</protein>
<dbReference type="Pfam" id="PF22461">
    <property type="entry name" value="SLBB_2"/>
    <property type="match status" value="1"/>
</dbReference>
<evidence type="ECO:0000256" key="2">
    <source>
        <dbReference type="ARBA" id="ARBA00009450"/>
    </source>
</evidence>
<dbReference type="GO" id="GO:0015288">
    <property type="term" value="F:porin activity"/>
    <property type="evidence" value="ECO:0007669"/>
    <property type="project" value="UniProtKB-KW"/>
</dbReference>
<comment type="subcellular location">
    <subcellularLocation>
        <location evidence="1">Cell outer membrane</location>
        <topology evidence="1">Multi-pass membrane protein</topology>
    </subcellularLocation>
</comment>
<reference evidence="18 19" key="1">
    <citation type="submission" date="2019-03" db="EMBL/GenBank/DDBJ databases">
        <title>Genomic Encyclopedia of Type Strains, Phase IV (KMG-IV): sequencing the most valuable type-strain genomes for metagenomic binning, comparative biology and taxonomic classification.</title>
        <authorList>
            <person name="Goeker M."/>
        </authorList>
    </citation>
    <scope>NUCLEOTIDE SEQUENCE [LARGE SCALE GENOMIC DNA]</scope>
    <source>
        <strain evidence="18 19">DSM 103428</strain>
    </source>
</reference>
<keyword evidence="10" id="KW-0626">Porin</keyword>
<evidence type="ECO:0000256" key="11">
    <source>
        <dbReference type="ARBA" id="ARBA00023136"/>
    </source>
</evidence>
<evidence type="ECO:0000256" key="9">
    <source>
        <dbReference type="ARBA" id="ARBA00023065"/>
    </source>
</evidence>
<dbReference type="InterPro" id="IPR003715">
    <property type="entry name" value="Poly_export_N"/>
</dbReference>
<dbReference type="EMBL" id="SMGK01000001">
    <property type="protein sequence ID" value="TCK75537.1"/>
    <property type="molecule type" value="Genomic_DNA"/>
</dbReference>
<feature type="domain" description="Polysaccharide export protein N-terminal" evidence="16">
    <location>
        <begin position="58"/>
        <end position="131"/>
    </location>
</feature>
<dbReference type="RefSeq" id="WP_131991372.1">
    <property type="nucleotide sequence ID" value="NZ_SMGK01000001.1"/>
</dbReference>
<keyword evidence="7 15" id="KW-0732">Signal</keyword>
<sequence length="220" mass="23612">MTSITRKIVRYIATVVPVLLLSSLGLSAQQQSSSLNINQGPSASLESAAAPSNATAVPSRQYRVGVDDVLSISVWHEPDLSRSVPVRPDGRISLPLVGEVQAAGKTTPELEDELKASLSRYVKDPELTVIVAEIHSQRINIIGQVQHPGAFALTQSMGVLDALAVAGGLRDFAKKNKIYVLRETTSGHRARIPFNYKSVLRGKSGSQDVLLQPNDTVVVP</sequence>
<keyword evidence="3" id="KW-0813">Transport</keyword>
<feature type="domain" description="SLBB" evidence="17">
    <location>
        <begin position="137"/>
        <end position="219"/>
    </location>
</feature>
<dbReference type="Gene3D" id="3.10.560.10">
    <property type="entry name" value="Outer membrane lipoprotein wza domain like"/>
    <property type="match status" value="1"/>
</dbReference>